<evidence type="ECO:0000256" key="3">
    <source>
        <dbReference type="ARBA" id="ARBA00022692"/>
    </source>
</evidence>
<protein>
    <submittedName>
        <fullName evidence="8">AI-2E family transporter</fullName>
    </submittedName>
</protein>
<evidence type="ECO:0000256" key="1">
    <source>
        <dbReference type="ARBA" id="ARBA00004141"/>
    </source>
</evidence>
<feature type="transmembrane region" description="Helical" evidence="7">
    <location>
        <begin position="254"/>
        <end position="275"/>
    </location>
</feature>
<comment type="caution">
    <text evidence="8">The sequence shown here is derived from an EMBL/GenBank/DDBJ whole genome shotgun (WGS) entry which is preliminary data.</text>
</comment>
<keyword evidence="9" id="KW-1185">Reference proteome</keyword>
<proteinExistence type="inferred from homology"/>
<reference evidence="8 9" key="1">
    <citation type="submission" date="2021-04" db="EMBL/GenBank/DDBJ databases">
        <authorList>
            <person name="Pira H."/>
            <person name="Risdian C."/>
            <person name="Wink J."/>
        </authorList>
    </citation>
    <scope>NUCLEOTIDE SEQUENCE [LARGE SCALE GENOMIC DNA]</scope>
    <source>
        <strain evidence="8 9">WH131</strain>
    </source>
</reference>
<dbReference type="Proteomes" id="UP000699975">
    <property type="component" value="Unassembled WGS sequence"/>
</dbReference>
<dbReference type="PANTHER" id="PTHR21716">
    <property type="entry name" value="TRANSMEMBRANE PROTEIN"/>
    <property type="match status" value="1"/>
</dbReference>
<feature type="transmembrane region" description="Helical" evidence="7">
    <location>
        <begin position="281"/>
        <end position="303"/>
    </location>
</feature>
<feature type="transmembrane region" description="Helical" evidence="7">
    <location>
        <begin position="170"/>
        <end position="192"/>
    </location>
</feature>
<sequence length="402" mass="42997">MFGLYGPTSSVMTTESHHTSELQQVSFLLVLAAVTFLLIWISWPFATPLLWSALAAIMFQPLYKWALKKCRGRRNPAALLSLMVILLAVILPALWIGTLVVREALAVIAALQEDPIDLAAMASDIYAMLPTTLQEMVDRSGWNDMTEAQTRLQEILGESAGMLASEAVSIGSGALGFVLSFGLALYVTYFLLRDGSRIGETILHSAPIEREIADRLAERFLGIVRATIKGSGVVGLVQGTLGGITMAIVGMQSALLLGVLMAILALIPAVGTALVWGPVGIWLLVTGSIWEGVFVLGAGFIVISSADNVLRPILVGRDTGIPDWIILVTTLGGLSIAGFSGIVLGPLVAGLFLASWSILQEQRAEDEEAAARYRTRVGVDGKARPDTDDPEDPEPVRQHEDA</sequence>
<accession>A0ABS6SLC1</accession>
<comment type="similarity">
    <text evidence="2">Belongs to the autoinducer-2 exporter (AI-2E) (TC 2.A.86) family.</text>
</comment>
<evidence type="ECO:0000313" key="9">
    <source>
        <dbReference type="Proteomes" id="UP000699975"/>
    </source>
</evidence>
<dbReference type="Pfam" id="PF01594">
    <property type="entry name" value="AI-2E_transport"/>
    <property type="match status" value="1"/>
</dbReference>
<feature type="transmembrane region" description="Helical" evidence="7">
    <location>
        <begin position="79"/>
        <end position="101"/>
    </location>
</feature>
<evidence type="ECO:0000256" key="7">
    <source>
        <dbReference type="SAM" id="Phobius"/>
    </source>
</evidence>
<feature type="compositionally biased region" description="Basic and acidic residues" evidence="6">
    <location>
        <begin position="377"/>
        <end position="387"/>
    </location>
</feature>
<keyword evidence="3 7" id="KW-0812">Transmembrane</keyword>
<feature type="transmembrane region" description="Helical" evidence="7">
    <location>
        <begin position="324"/>
        <end position="353"/>
    </location>
</feature>
<dbReference type="EMBL" id="JAGSPB010000001">
    <property type="protein sequence ID" value="MBV7265307.1"/>
    <property type="molecule type" value="Genomic_DNA"/>
</dbReference>
<dbReference type="PANTHER" id="PTHR21716:SF4">
    <property type="entry name" value="TRANSMEMBRANE PROTEIN 245"/>
    <property type="match status" value="1"/>
</dbReference>
<evidence type="ECO:0000256" key="5">
    <source>
        <dbReference type="ARBA" id="ARBA00023136"/>
    </source>
</evidence>
<feature type="region of interest" description="Disordered" evidence="6">
    <location>
        <begin position="368"/>
        <end position="402"/>
    </location>
</feature>
<dbReference type="InterPro" id="IPR002549">
    <property type="entry name" value="AI-2E-like"/>
</dbReference>
<organism evidence="8 9">
    <name type="scientific">Erythrobacter ani</name>
    <dbReference type="NCBI Taxonomy" id="2827235"/>
    <lineage>
        <taxon>Bacteria</taxon>
        <taxon>Pseudomonadati</taxon>
        <taxon>Pseudomonadota</taxon>
        <taxon>Alphaproteobacteria</taxon>
        <taxon>Sphingomonadales</taxon>
        <taxon>Erythrobacteraceae</taxon>
        <taxon>Erythrobacter/Porphyrobacter group</taxon>
        <taxon>Erythrobacter</taxon>
    </lineage>
</organism>
<keyword evidence="5 7" id="KW-0472">Membrane</keyword>
<comment type="subcellular location">
    <subcellularLocation>
        <location evidence="1">Membrane</location>
        <topology evidence="1">Multi-pass membrane protein</topology>
    </subcellularLocation>
</comment>
<evidence type="ECO:0000256" key="6">
    <source>
        <dbReference type="SAM" id="MobiDB-lite"/>
    </source>
</evidence>
<evidence type="ECO:0000256" key="4">
    <source>
        <dbReference type="ARBA" id="ARBA00022989"/>
    </source>
</evidence>
<evidence type="ECO:0000313" key="8">
    <source>
        <dbReference type="EMBL" id="MBV7265307.1"/>
    </source>
</evidence>
<evidence type="ECO:0000256" key="2">
    <source>
        <dbReference type="ARBA" id="ARBA00009773"/>
    </source>
</evidence>
<name>A0ABS6SLC1_9SPHN</name>
<keyword evidence="4 7" id="KW-1133">Transmembrane helix</keyword>
<gene>
    <name evidence="8" type="ORF">KCG45_03890</name>
</gene>